<gene>
    <name evidence="2" type="ORF">K504DRAFT_501229</name>
</gene>
<dbReference type="EMBL" id="MU005769">
    <property type="protein sequence ID" value="KAF2709928.1"/>
    <property type="molecule type" value="Genomic_DNA"/>
</dbReference>
<protein>
    <submittedName>
        <fullName evidence="2">Uncharacterized protein</fullName>
    </submittedName>
</protein>
<proteinExistence type="predicted"/>
<name>A0A6G1KAU1_9PLEO</name>
<dbReference type="AlphaFoldDB" id="A0A6G1KAU1"/>
<keyword evidence="3" id="KW-1185">Reference proteome</keyword>
<dbReference type="OrthoDB" id="5075006at2759"/>
<evidence type="ECO:0000313" key="3">
    <source>
        <dbReference type="Proteomes" id="UP000799428"/>
    </source>
</evidence>
<sequence length="72" mass="7384">MRFSVLAVFVAFLSGQALALPSVDARAAATDGNACSGSVGGLGTKFQGFCRDGRCGISTPPNEFDLVRSPDC</sequence>
<keyword evidence="1" id="KW-0732">Signal</keyword>
<evidence type="ECO:0000313" key="2">
    <source>
        <dbReference type="EMBL" id="KAF2709928.1"/>
    </source>
</evidence>
<accession>A0A6G1KAU1</accession>
<organism evidence="2 3">
    <name type="scientific">Pleomassaria siparia CBS 279.74</name>
    <dbReference type="NCBI Taxonomy" id="1314801"/>
    <lineage>
        <taxon>Eukaryota</taxon>
        <taxon>Fungi</taxon>
        <taxon>Dikarya</taxon>
        <taxon>Ascomycota</taxon>
        <taxon>Pezizomycotina</taxon>
        <taxon>Dothideomycetes</taxon>
        <taxon>Pleosporomycetidae</taxon>
        <taxon>Pleosporales</taxon>
        <taxon>Pleomassariaceae</taxon>
        <taxon>Pleomassaria</taxon>
    </lineage>
</organism>
<reference evidence="2" key="1">
    <citation type="journal article" date="2020" name="Stud. Mycol.">
        <title>101 Dothideomycetes genomes: a test case for predicting lifestyles and emergence of pathogens.</title>
        <authorList>
            <person name="Haridas S."/>
            <person name="Albert R."/>
            <person name="Binder M."/>
            <person name="Bloem J."/>
            <person name="Labutti K."/>
            <person name="Salamov A."/>
            <person name="Andreopoulos B."/>
            <person name="Baker S."/>
            <person name="Barry K."/>
            <person name="Bills G."/>
            <person name="Bluhm B."/>
            <person name="Cannon C."/>
            <person name="Castanera R."/>
            <person name="Culley D."/>
            <person name="Daum C."/>
            <person name="Ezra D."/>
            <person name="Gonzalez J."/>
            <person name="Henrissat B."/>
            <person name="Kuo A."/>
            <person name="Liang C."/>
            <person name="Lipzen A."/>
            <person name="Lutzoni F."/>
            <person name="Magnuson J."/>
            <person name="Mondo S."/>
            <person name="Nolan M."/>
            <person name="Ohm R."/>
            <person name="Pangilinan J."/>
            <person name="Park H.-J."/>
            <person name="Ramirez L."/>
            <person name="Alfaro M."/>
            <person name="Sun H."/>
            <person name="Tritt A."/>
            <person name="Yoshinaga Y."/>
            <person name="Zwiers L.-H."/>
            <person name="Turgeon B."/>
            <person name="Goodwin S."/>
            <person name="Spatafora J."/>
            <person name="Crous P."/>
            <person name="Grigoriev I."/>
        </authorList>
    </citation>
    <scope>NUCLEOTIDE SEQUENCE</scope>
    <source>
        <strain evidence="2">CBS 279.74</strain>
    </source>
</reference>
<dbReference type="Proteomes" id="UP000799428">
    <property type="component" value="Unassembled WGS sequence"/>
</dbReference>
<evidence type="ECO:0000256" key="1">
    <source>
        <dbReference type="SAM" id="SignalP"/>
    </source>
</evidence>
<feature type="chain" id="PRO_5026333977" evidence="1">
    <location>
        <begin position="20"/>
        <end position="72"/>
    </location>
</feature>
<feature type="signal peptide" evidence="1">
    <location>
        <begin position="1"/>
        <end position="19"/>
    </location>
</feature>